<organism evidence="1 2">
    <name type="scientific">Hyalomma asiaticum</name>
    <name type="common">Tick</name>
    <dbReference type="NCBI Taxonomy" id="266040"/>
    <lineage>
        <taxon>Eukaryota</taxon>
        <taxon>Metazoa</taxon>
        <taxon>Ecdysozoa</taxon>
        <taxon>Arthropoda</taxon>
        <taxon>Chelicerata</taxon>
        <taxon>Arachnida</taxon>
        <taxon>Acari</taxon>
        <taxon>Parasitiformes</taxon>
        <taxon>Ixodida</taxon>
        <taxon>Ixodoidea</taxon>
        <taxon>Ixodidae</taxon>
        <taxon>Hyalomminae</taxon>
        <taxon>Hyalomma</taxon>
    </lineage>
</organism>
<gene>
    <name evidence="1" type="ORF">HPB50_023819</name>
</gene>
<comment type="caution">
    <text evidence="1">The sequence shown here is derived from an EMBL/GenBank/DDBJ whole genome shotgun (WGS) entry which is preliminary data.</text>
</comment>
<keyword evidence="2" id="KW-1185">Reference proteome</keyword>
<dbReference type="EMBL" id="CM023481">
    <property type="protein sequence ID" value="KAH6948369.1"/>
    <property type="molecule type" value="Genomic_DNA"/>
</dbReference>
<evidence type="ECO:0000313" key="1">
    <source>
        <dbReference type="EMBL" id="KAH6948369.1"/>
    </source>
</evidence>
<reference evidence="1" key="1">
    <citation type="submission" date="2020-05" db="EMBL/GenBank/DDBJ databases">
        <title>Large-scale comparative analyses of tick genomes elucidate their genetic diversity and vector capacities.</title>
        <authorList>
            <person name="Jia N."/>
            <person name="Wang J."/>
            <person name="Shi W."/>
            <person name="Du L."/>
            <person name="Sun Y."/>
            <person name="Zhan W."/>
            <person name="Jiang J."/>
            <person name="Wang Q."/>
            <person name="Zhang B."/>
            <person name="Ji P."/>
            <person name="Sakyi L.B."/>
            <person name="Cui X."/>
            <person name="Yuan T."/>
            <person name="Jiang B."/>
            <person name="Yang W."/>
            <person name="Lam T.T.-Y."/>
            <person name="Chang Q."/>
            <person name="Ding S."/>
            <person name="Wang X."/>
            <person name="Zhu J."/>
            <person name="Ruan X."/>
            <person name="Zhao L."/>
            <person name="Wei J."/>
            <person name="Que T."/>
            <person name="Du C."/>
            <person name="Cheng J."/>
            <person name="Dai P."/>
            <person name="Han X."/>
            <person name="Huang E."/>
            <person name="Gao Y."/>
            <person name="Liu J."/>
            <person name="Shao H."/>
            <person name="Ye R."/>
            <person name="Li L."/>
            <person name="Wei W."/>
            <person name="Wang X."/>
            <person name="Wang C."/>
            <person name="Yang T."/>
            <person name="Huo Q."/>
            <person name="Li W."/>
            <person name="Guo W."/>
            <person name="Chen H."/>
            <person name="Zhou L."/>
            <person name="Ni X."/>
            <person name="Tian J."/>
            <person name="Zhou Y."/>
            <person name="Sheng Y."/>
            <person name="Liu T."/>
            <person name="Pan Y."/>
            <person name="Xia L."/>
            <person name="Li J."/>
            <person name="Zhao F."/>
            <person name="Cao W."/>
        </authorList>
    </citation>
    <scope>NUCLEOTIDE SEQUENCE</scope>
    <source>
        <strain evidence="1">Hyas-2018</strain>
    </source>
</reference>
<name>A0ACB7TTV7_HYAAI</name>
<evidence type="ECO:0000313" key="2">
    <source>
        <dbReference type="Proteomes" id="UP000821845"/>
    </source>
</evidence>
<accession>A0ACB7TTV7</accession>
<protein>
    <submittedName>
        <fullName evidence="1">Uncharacterized protein</fullName>
    </submittedName>
</protein>
<sequence length="185" mass="20691">MEIEMLFSKYDVDGNRELNEQETKEMMAHLEGQKVLLDEEIQREKTSGNDNAGGGGGGGGGGSGDGGVSSEELNILTRRVDRMEHSIGSIVSKIDAVLVKMEAMEKAKANRRDTMSKILDTISENEGLDEKGKRQQMEKLVREELQHWDSDASLHTPRRLPSNLFRDSKKFVENPEYPEAHKGMD</sequence>
<dbReference type="Proteomes" id="UP000821845">
    <property type="component" value="Chromosome 1"/>
</dbReference>
<proteinExistence type="predicted"/>